<organism evidence="1 2">
    <name type="scientific">Chaenocephalus aceratus</name>
    <name type="common">Blackfin icefish</name>
    <name type="synonym">Chaenichthys aceratus</name>
    <dbReference type="NCBI Taxonomy" id="36190"/>
    <lineage>
        <taxon>Eukaryota</taxon>
        <taxon>Metazoa</taxon>
        <taxon>Chordata</taxon>
        <taxon>Craniata</taxon>
        <taxon>Vertebrata</taxon>
        <taxon>Euteleostomi</taxon>
        <taxon>Actinopterygii</taxon>
        <taxon>Neopterygii</taxon>
        <taxon>Teleostei</taxon>
        <taxon>Neoteleostei</taxon>
        <taxon>Acanthomorphata</taxon>
        <taxon>Eupercaria</taxon>
        <taxon>Perciformes</taxon>
        <taxon>Notothenioidei</taxon>
        <taxon>Channichthyidae</taxon>
        <taxon>Chaenocephalus</taxon>
    </lineage>
</organism>
<dbReference type="EMBL" id="CM043788">
    <property type="protein sequence ID" value="KAI4828550.1"/>
    <property type="molecule type" value="Genomic_DNA"/>
</dbReference>
<dbReference type="Proteomes" id="UP001057452">
    <property type="component" value="Chromosome 4"/>
</dbReference>
<accession>A0ACB9XNR2</accession>
<name>A0ACB9XNR2_CHAAC</name>
<keyword evidence="2" id="KW-1185">Reference proteome</keyword>
<reference evidence="1" key="1">
    <citation type="submission" date="2022-05" db="EMBL/GenBank/DDBJ databases">
        <title>Chromosome-level genome of Chaenocephalus aceratus.</title>
        <authorList>
            <person name="Park H."/>
        </authorList>
    </citation>
    <scope>NUCLEOTIDE SEQUENCE</scope>
    <source>
        <strain evidence="1">KU_202001</strain>
    </source>
</reference>
<gene>
    <name evidence="1" type="ORF">KUCAC02_022632</name>
</gene>
<protein>
    <submittedName>
        <fullName evidence="1">Uncharacterized protein</fullName>
    </submittedName>
</protein>
<comment type="caution">
    <text evidence="1">The sequence shown here is derived from an EMBL/GenBank/DDBJ whole genome shotgun (WGS) entry which is preliminary data.</text>
</comment>
<sequence>MLAWSFSATSGGAAHYDLQTSSPHWAQMVLFTMTATLFPLTHRLHPTLLYPDVSGACPWGPVGVEDPGLYVLLSDQPFPHFGLIS</sequence>
<evidence type="ECO:0000313" key="2">
    <source>
        <dbReference type="Proteomes" id="UP001057452"/>
    </source>
</evidence>
<evidence type="ECO:0000313" key="1">
    <source>
        <dbReference type="EMBL" id="KAI4828550.1"/>
    </source>
</evidence>
<proteinExistence type="predicted"/>